<accession>A0A222ZEP9</accession>
<proteinExistence type="predicted"/>
<dbReference type="RefSeq" id="YP_009610236.1">
    <property type="nucleotide sequence ID" value="NC_042002.1"/>
</dbReference>
<dbReference type="GO" id="GO:0098003">
    <property type="term" value="P:viral tail assembly"/>
    <property type="evidence" value="ECO:0007669"/>
    <property type="project" value="UniProtKB-KW"/>
</dbReference>
<keyword evidence="2" id="KW-0812">Transmembrane</keyword>
<keyword evidence="2" id="KW-1133">Transmembrane helix</keyword>
<organism evidence="4 5">
    <name type="scientific">Arthrobacter phage Abidatro</name>
    <dbReference type="NCBI Taxonomy" id="2015853"/>
    <lineage>
        <taxon>Viruses</taxon>
        <taxon>Duplodnaviria</taxon>
        <taxon>Heunggongvirae</taxon>
        <taxon>Uroviricota</taxon>
        <taxon>Caudoviricetes</taxon>
        <taxon>Galaxyvirus</taxon>
        <taxon>Galaxyvirus abidatro</taxon>
    </lineage>
</organism>
<protein>
    <submittedName>
        <fullName evidence="4">Tape measure protein</fullName>
    </submittedName>
</protein>
<evidence type="ECO:0000256" key="1">
    <source>
        <dbReference type="ARBA" id="ARBA00022465"/>
    </source>
</evidence>
<dbReference type="Proteomes" id="UP000223767">
    <property type="component" value="Segment"/>
</dbReference>
<keyword evidence="5" id="KW-1185">Reference proteome</keyword>
<dbReference type="InterPro" id="IPR013491">
    <property type="entry name" value="Tape_meas_N"/>
</dbReference>
<feature type="transmembrane region" description="Helical" evidence="2">
    <location>
        <begin position="479"/>
        <end position="502"/>
    </location>
</feature>
<feature type="transmembrane region" description="Helical" evidence="2">
    <location>
        <begin position="568"/>
        <end position="591"/>
    </location>
</feature>
<feature type="transmembrane region" description="Helical" evidence="2">
    <location>
        <begin position="598"/>
        <end position="617"/>
    </location>
</feature>
<evidence type="ECO:0000256" key="2">
    <source>
        <dbReference type="SAM" id="Phobius"/>
    </source>
</evidence>
<evidence type="ECO:0000313" key="5">
    <source>
        <dbReference type="Proteomes" id="UP000223767"/>
    </source>
</evidence>
<reference evidence="4 5" key="1">
    <citation type="submission" date="2017-05" db="EMBL/GenBank/DDBJ databases">
        <authorList>
            <person name="Abboud M."/>
            <person name="Acosta Y."/>
            <person name="Adams S."/>
            <person name="Aguirre J."/>
            <person name="Ahmadi O."/>
            <person name="Arena A."/>
            <person name="Bacatan J."/>
            <person name="Barua M."/>
            <person name="Basualdo M."/>
            <person name="Bidas A."/>
            <person name="Charles M."/>
            <person name="Crespo D."/>
            <person name="Dahduli S."/>
            <person name="Darwiche R."/>
            <person name="De V.F."/>
            <person name="Demetrio M."/>
            <person name="Doyles K."/>
            <person name="Elias T."/>
            <person name="Feghali T."/>
            <person name="Fleetwood D."/>
            <person name="Grant K."/>
            <person name="Grinberg M."/>
            <person name="Haddabeh W."/>
            <person name="Hamwi G."/>
            <person name="Hanf T."/>
            <person name="Hussain A."/>
            <person name="Jennis A."/>
            <person name="Kang K."/>
            <person name="Khalique A."/>
            <person name="Majkut N."/>
            <person name="Minto B."/>
            <person name="Monsen-Collar K."/>
            <person name="Mubarka N."/>
            <person name="Nasser G."/>
            <person name="Navarro C."/>
            <person name="Oleksy A."/>
            <person name="Patel N."/>
            <person name="Rana M."/>
            <person name="Sanchez D."/>
            <person name="Santrich A."/>
            <person name="Sarpong L."/>
            <person name="Sato-Balagot R."/>
            <person name="Singh R."/>
            <person name="Tiozon A."/>
            <person name="Tolentino-Uri K."/>
            <person name="Toyosi O."/>
            <person name="Vasquez K."/>
            <person name="Wright D."/>
            <person name="Zangeneh M."/>
            <person name="Stoner T.H."/>
            <person name="Garlena R.A."/>
            <person name="Russell D.A."/>
            <person name="Pope W.H."/>
            <person name="Jacobs-Sera D."/>
            <person name="Hatfull G.F."/>
        </authorList>
    </citation>
    <scope>NUCLEOTIDE SEQUENCE [LARGE SCALE GENOMIC DNA]</scope>
</reference>
<feature type="transmembrane region" description="Helical" evidence="2">
    <location>
        <begin position="523"/>
        <end position="548"/>
    </location>
</feature>
<dbReference type="Pfam" id="PF20155">
    <property type="entry name" value="TMP_3"/>
    <property type="match status" value="1"/>
</dbReference>
<keyword evidence="1" id="KW-1188">Viral release from host cell</keyword>
<feature type="transmembrane region" description="Helical" evidence="2">
    <location>
        <begin position="421"/>
        <end position="443"/>
    </location>
</feature>
<sequence>MAANAVELANAYLTLIPSMKGSQARITQELVPQAEAAGDSAGKKSASKFGAAFAGIAAKATAVGSAIAVGLTIKGGISRALNIEDAKAKLTGLGHSGDAVAAIMKNASASVKGTAFGLAEAASTAAGAVAAGVKPGAELERTLKLTGDAATIAGSSMGEMGSIFNKVATSNKVQGDVLAQLGDRGIPIVQLLAKEMGVSASEVTKLASKGKIDFATFQNAMEKGMGGAALKSGETTRGALKNMGAAFARLGEKVIVPLLPKFNELVGGVTKFADAATAWAGPALDALIQWFGKLLESGKKFYNEFLKPIMPDLSGLGGQLKDVGTAIQDGAGPAMDRLGEAVWNAGVFVRDSVNWLRDHQNEVQFAAGVITAVMLPALVRLGVESTVSAAKSVAAWILSSTAGARAAATYVVTSFVVVGRWIAMGAAAIASGAQTVAIWALYAAEAIKGAAAFVVQVARVVGGWILMGAQAVISGAVTAAVWVGTVVASAASGAASFVVQVARVVGGWVLMGAQAMLQAARMAAAWFIALGPVGWVIAAVVGLVALIVANWDKVSKATAAAWGAVSSWLAGVWKGIVSLATSVWNGLVSFVMGIPGRFMAGLAYLGQLAGVIGGYVSGAKDAAVGRFLDLVGWVGGLPGRILGALGNLGSLLLNAGGQIMAGFLRGLKDAFKGVQDFVGGIGKWIADHKGPKAYDLALLVPAGGWIMQGLGSGLEGGLPRLRRTLADVAGEVTAAIAPASSSLDIAAGLTGPGPELSGAGGPLVAVYPQPGMSEQTIGRVAADSLNTRIRRSR</sequence>
<name>A0A222ZEP9_9CAUD</name>
<evidence type="ECO:0000259" key="3">
    <source>
        <dbReference type="Pfam" id="PF20155"/>
    </source>
</evidence>
<feature type="domain" description="Tape measure protein N-terminal" evidence="3">
    <location>
        <begin position="75"/>
        <end position="251"/>
    </location>
</feature>
<dbReference type="OrthoDB" id="322at10239"/>
<dbReference type="KEGG" id="vg:40086331"/>
<keyword evidence="1" id="KW-1245">Viral tail assembly</keyword>
<feature type="transmembrane region" description="Helical" evidence="2">
    <location>
        <begin position="637"/>
        <end position="655"/>
    </location>
</feature>
<dbReference type="GeneID" id="40086331"/>
<gene>
    <name evidence="4" type="primary">16</name>
    <name evidence="4" type="ORF">SEA_ABIDATRO_16</name>
</gene>
<evidence type="ECO:0000313" key="4">
    <source>
        <dbReference type="EMBL" id="ASR83186.1"/>
    </source>
</evidence>
<keyword evidence="2" id="KW-0472">Membrane</keyword>
<dbReference type="EMBL" id="MF140397">
    <property type="protein sequence ID" value="ASR83186.1"/>
    <property type="molecule type" value="Genomic_DNA"/>
</dbReference>
<dbReference type="NCBIfam" id="TIGR02675">
    <property type="entry name" value="tape_meas_nterm"/>
    <property type="match status" value="1"/>
</dbReference>